<evidence type="ECO:0000259" key="1">
    <source>
        <dbReference type="Pfam" id="PF13456"/>
    </source>
</evidence>
<organism evidence="2 3">
    <name type="scientific">Eragrostis curvula</name>
    <name type="common">weeping love grass</name>
    <dbReference type="NCBI Taxonomy" id="38414"/>
    <lineage>
        <taxon>Eukaryota</taxon>
        <taxon>Viridiplantae</taxon>
        <taxon>Streptophyta</taxon>
        <taxon>Embryophyta</taxon>
        <taxon>Tracheophyta</taxon>
        <taxon>Spermatophyta</taxon>
        <taxon>Magnoliopsida</taxon>
        <taxon>Liliopsida</taxon>
        <taxon>Poales</taxon>
        <taxon>Poaceae</taxon>
        <taxon>PACMAD clade</taxon>
        <taxon>Chloridoideae</taxon>
        <taxon>Eragrostideae</taxon>
        <taxon>Eragrostidinae</taxon>
        <taxon>Eragrostis</taxon>
    </lineage>
</organism>
<evidence type="ECO:0000313" key="2">
    <source>
        <dbReference type="EMBL" id="TVU04387.1"/>
    </source>
</evidence>
<feature type="non-terminal residue" evidence="2">
    <location>
        <position position="1"/>
    </location>
</feature>
<dbReference type="InterPro" id="IPR013083">
    <property type="entry name" value="Znf_RING/FYVE/PHD"/>
</dbReference>
<dbReference type="OrthoDB" id="1744543at2759"/>
<dbReference type="SUPFAM" id="SSF57850">
    <property type="entry name" value="RING/U-box"/>
    <property type="match status" value="1"/>
</dbReference>
<dbReference type="Proteomes" id="UP000324897">
    <property type="component" value="Unassembled WGS sequence"/>
</dbReference>
<dbReference type="GO" id="GO:0004523">
    <property type="term" value="F:RNA-DNA hybrid ribonuclease activity"/>
    <property type="evidence" value="ECO:0007669"/>
    <property type="project" value="InterPro"/>
</dbReference>
<proteinExistence type="predicted"/>
<evidence type="ECO:0000313" key="3">
    <source>
        <dbReference type="Proteomes" id="UP000324897"/>
    </source>
</evidence>
<accession>A0A5J9SZH6</accession>
<dbReference type="Gramene" id="TVU04387">
    <property type="protein sequence ID" value="TVU04387"/>
    <property type="gene ID" value="EJB05_50040"/>
</dbReference>
<gene>
    <name evidence="2" type="ORF">EJB05_50040</name>
</gene>
<dbReference type="EMBL" id="RWGY01000062">
    <property type="protein sequence ID" value="TVU04387.1"/>
    <property type="molecule type" value="Genomic_DNA"/>
</dbReference>
<protein>
    <recommendedName>
        <fullName evidence="1">RNase H type-1 domain-containing protein</fullName>
    </recommendedName>
</protein>
<dbReference type="InterPro" id="IPR036397">
    <property type="entry name" value="RNaseH_sf"/>
</dbReference>
<name>A0A5J9SZH6_9POAL</name>
<dbReference type="Gene3D" id="3.30.40.10">
    <property type="entry name" value="Zinc/RING finger domain, C3HC4 (zinc finger)"/>
    <property type="match status" value="1"/>
</dbReference>
<dbReference type="Gene3D" id="3.30.420.10">
    <property type="entry name" value="Ribonuclease H-like superfamily/Ribonuclease H"/>
    <property type="match status" value="1"/>
</dbReference>
<dbReference type="AlphaFoldDB" id="A0A5J9SZH6"/>
<sequence length="170" mass="19320">RLILRFDFQLMPKVLATGPGRAQGTEAGLALGISSINVVTDNNLLYNYILGVWRPTEQKLAGMINQALLVRKKFKQCEISLVAQSQFSYVVKLARDAIDVQIAKSRAMERRETCTICLEDPDITKVHAVEDCAHRFCFSYMKEHVKVKELAGEHQKLQVQELQNLDEEKD</sequence>
<reference evidence="2 3" key="1">
    <citation type="journal article" date="2019" name="Sci. Rep.">
        <title>A high-quality genome of Eragrostis curvula grass provides insights into Poaceae evolution and supports new strategies to enhance forage quality.</title>
        <authorList>
            <person name="Carballo J."/>
            <person name="Santos B.A.C.M."/>
            <person name="Zappacosta D."/>
            <person name="Garbus I."/>
            <person name="Selva J.P."/>
            <person name="Gallo C.A."/>
            <person name="Diaz A."/>
            <person name="Albertini E."/>
            <person name="Caccamo M."/>
            <person name="Echenique V."/>
        </authorList>
    </citation>
    <scope>NUCLEOTIDE SEQUENCE [LARGE SCALE GENOMIC DNA]</scope>
    <source>
        <strain evidence="3">cv. Victoria</strain>
        <tissue evidence="2">Leaf</tissue>
    </source>
</reference>
<comment type="caution">
    <text evidence="2">The sequence shown here is derived from an EMBL/GenBank/DDBJ whole genome shotgun (WGS) entry which is preliminary data.</text>
</comment>
<feature type="domain" description="RNase H type-1" evidence="1">
    <location>
        <begin position="27"/>
        <end position="97"/>
    </location>
</feature>
<keyword evidence="3" id="KW-1185">Reference proteome</keyword>
<dbReference type="GO" id="GO:0003676">
    <property type="term" value="F:nucleic acid binding"/>
    <property type="evidence" value="ECO:0007669"/>
    <property type="project" value="InterPro"/>
</dbReference>
<dbReference type="InterPro" id="IPR002156">
    <property type="entry name" value="RNaseH_domain"/>
</dbReference>
<dbReference type="Pfam" id="PF13456">
    <property type="entry name" value="RVT_3"/>
    <property type="match status" value="1"/>
</dbReference>